<keyword evidence="3" id="KW-1185">Reference proteome</keyword>
<evidence type="ECO:0000313" key="2">
    <source>
        <dbReference type="EMBL" id="NYZ64403.1"/>
    </source>
</evidence>
<dbReference type="PANTHER" id="PTHR38011:SF11">
    <property type="entry name" value="2,5-DIAMINO-6-RIBOSYLAMINO-4(3H)-PYRIMIDINONE 5'-PHOSPHATE REDUCTASE"/>
    <property type="match status" value="1"/>
</dbReference>
<dbReference type="Pfam" id="PF01872">
    <property type="entry name" value="RibD_C"/>
    <property type="match status" value="1"/>
</dbReference>
<evidence type="ECO:0000259" key="1">
    <source>
        <dbReference type="Pfam" id="PF01872"/>
    </source>
</evidence>
<dbReference type="EMBL" id="JACCKB010000001">
    <property type="protein sequence ID" value="NYZ64403.1"/>
    <property type="molecule type" value="Genomic_DNA"/>
</dbReference>
<dbReference type="SUPFAM" id="SSF53597">
    <property type="entry name" value="Dihydrofolate reductase-like"/>
    <property type="match status" value="1"/>
</dbReference>
<dbReference type="InterPro" id="IPR002734">
    <property type="entry name" value="RibDG_C"/>
</dbReference>
<dbReference type="PANTHER" id="PTHR38011">
    <property type="entry name" value="DIHYDROFOLATE REDUCTASE FAMILY PROTEIN (AFU_ORTHOLOGUE AFUA_8G06820)"/>
    <property type="match status" value="1"/>
</dbReference>
<proteinExistence type="predicted"/>
<feature type="domain" description="Bacterial bifunctional deaminase-reductase C-terminal" evidence="1">
    <location>
        <begin position="2"/>
        <end position="167"/>
    </location>
</feature>
<dbReference type="GO" id="GO:0009231">
    <property type="term" value="P:riboflavin biosynthetic process"/>
    <property type="evidence" value="ECO:0007669"/>
    <property type="project" value="InterPro"/>
</dbReference>
<reference evidence="2 3" key="1">
    <citation type="submission" date="2020-07" db="EMBL/GenBank/DDBJ databases">
        <title>Endozoicomonas sp. nov., isolated from sediment.</title>
        <authorList>
            <person name="Gu T."/>
        </authorList>
    </citation>
    <scope>NUCLEOTIDE SEQUENCE [LARGE SCALE GENOMIC DNA]</scope>
    <source>
        <strain evidence="2 3">SM1973</strain>
    </source>
</reference>
<evidence type="ECO:0000313" key="3">
    <source>
        <dbReference type="Proteomes" id="UP000569732"/>
    </source>
</evidence>
<dbReference type="InterPro" id="IPR050765">
    <property type="entry name" value="Riboflavin_Biosynth_HTPR"/>
</dbReference>
<gene>
    <name evidence="2" type="ORF">H0A36_00185</name>
</gene>
<dbReference type="InterPro" id="IPR024072">
    <property type="entry name" value="DHFR-like_dom_sf"/>
</dbReference>
<sequence length="176" mass="19639">MKVSAYMAASIDGYIARENGEIDWLIEGENREEDYGYAEFIATVSCLIIGRNTFEKILSFPEWPYGNKRVIVLSRTIKQLPSAIINKAELCGGDLLNLVERLSSEGEERLYIDGGMIIQSFLKLGLVTDITITRIPILLGKGIPLFGFLDSDIKINHVATNVFDNGFVQSKYLLNA</sequence>
<dbReference type="RefSeq" id="WP_180566444.1">
    <property type="nucleotide sequence ID" value="NZ_JACCKB010000001.1"/>
</dbReference>
<organism evidence="2 3">
    <name type="scientific">Spartinivicinus marinus</name>
    <dbReference type="NCBI Taxonomy" id="2994442"/>
    <lineage>
        <taxon>Bacteria</taxon>
        <taxon>Pseudomonadati</taxon>
        <taxon>Pseudomonadota</taxon>
        <taxon>Gammaproteobacteria</taxon>
        <taxon>Oceanospirillales</taxon>
        <taxon>Zooshikellaceae</taxon>
        <taxon>Spartinivicinus</taxon>
    </lineage>
</organism>
<dbReference type="Proteomes" id="UP000569732">
    <property type="component" value="Unassembled WGS sequence"/>
</dbReference>
<dbReference type="AlphaFoldDB" id="A0A853HSY4"/>
<name>A0A853HSY4_9GAMM</name>
<comment type="caution">
    <text evidence="2">The sequence shown here is derived from an EMBL/GenBank/DDBJ whole genome shotgun (WGS) entry which is preliminary data.</text>
</comment>
<protein>
    <submittedName>
        <fullName evidence="2">Dihydrofolate reductase</fullName>
    </submittedName>
</protein>
<dbReference type="GO" id="GO:0008703">
    <property type="term" value="F:5-amino-6-(5-phosphoribosylamino)uracil reductase activity"/>
    <property type="evidence" value="ECO:0007669"/>
    <property type="project" value="InterPro"/>
</dbReference>
<dbReference type="Gene3D" id="3.40.430.10">
    <property type="entry name" value="Dihydrofolate Reductase, subunit A"/>
    <property type="match status" value="1"/>
</dbReference>
<accession>A0A853HSY4</accession>